<dbReference type="InterPro" id="IPR001254">
    <property type="entry name" value="Trypsin_dom"/>
</dbReference>
<dbReference type="Ensembl" id="ENSCINT00000022061.2">
    <property type="protein sequence ID" value="ENSCINP00000021815.2"/>
    <property type="gene ID" value="ENSCING00000011412.2"/>
</dbReference>
<dbReference type="GO" id="GO:0004252">
    <property type="term" value="F:serine-type endopeptidase activity"/>
    <property type="evidence" value="ECO:0000318"/>
    <property type="project" value="GO_Central"/>
</dbReference>
<dbReference type="Pfam" id="PF00089">
    <property type="entry name" value="Trypsin"/>
    <property type="match status" value="1"/>
</dbReference>
<dbReference type="GO" id="GO:0006508">
    <property type="term" value="P:proteolysis"/>
    <property type="evidence" value="ECO:0000318"/>
    <property type="project" value="GO_Central"/>
</dbReference>
<reference evidence="9" key="2">
    <citation type="journal article" date="2008" name="Genome Biol.">
        <title>Improved genome assembly and evidence-based global gene model set for the chordate Ciona intestinalis: new insight into intron and operon populations.</title>
        <authorList>
            <person name="Satou Y."/>
            <person name="Mineta K."/>
            <person name="Ogasawara M."/>
            <person name="Sasakura Y."/>
            <person name="Shoguchi E."/>
            <person name="Ueno K."/>
            <person name="Yamada L."/>
            <person name="Matsumoto J."/>
            <person name="Wasserscheid J."/>
            <person name="Dewar K."/>
            <person name="Wiley G.B."/>
            <person name="Macmil S.L."/>
            <person name="Roe B.A."/>
            <person name="Zeller R.W."/>
            <person name="Hastings K.E."/>
            <person name="Lemaire P."/>
            <person name="Lindquist E."/>
            <person name="Endo T."/>
            <person name="Hotta K."/>
            <person name="Inaba K."/>
        </authorList>
    </citation>
    <scope>NUCLEOTIDE SEQUENCE [LARGE SCALE GENOMIC DNA]</scope>
    <source>
        <strain evidence="9">wild type</strain>
    </source>
</reference>
<dbReference type="InterPro" id="IPR001314">
    <property type="entry name" value="Peptidase_S1A"/>
</dbReference>
<dbReference type="AlphaFoldDB" id="F7AXF4"/>
<evidence type="ECO:0000256" key="4">
    <source>
        <dbReference type="ARBA" id="ARBA00024195"/>
    </source>
</evidence>
<dbReference type="Pfam" id="PF00088">
    <property type="entry name" value="Trefoil"/>
    <property type="match status" value="1"/>
</dbReference>
<dbReference type="PANTHER" id="PTHR24256">
    <property type="entry name" value="TRYPTASE-RELATED"/>
    <property type="match status" value="1"/>
</dbReference>
<dbReference type="InterPro" id="IPR044913">
    <property type="entry name" value="P_trefoil_dom_sf"/>
</dbReference>
<evidence type="ECO:0000256" key="1">
    <source>
        <dbReference type="ARBA" id="ARBA00004613"/>
    </source>
</evidence>
<sequence>MVWRYGNGTNLPSRDSGFACRHVRSPGNASSSSFEAQFNSTGLGSYSLRRFDLCDISPVNRYDCGYEGISYSNCIRRGCCWDSSVQGTIWCFRHSITPTNHGQKVRSPLPANNLRITEPTIIHRPPTQVSLSPSRPSGLYSHPPSTYNPTQQHVCGCADQVTERNCNIQARGSSNRILNPQNEFSRIYCGQAARASDWPWQALFIFDDRLCGGTLLSSQYVLTAAHCVIHIVGVYYVVLGQVNSTSTQVKYISAIRRHPNFTSTYNHVRNDIAIIRLAEPADISSNSVGTLCLPASRPTPGDECFITGYGRTRSNSNSYGKLRAARVPITTAAECQRVFGGYSPEQNLCAGSSTPNSPNTCRGDSGGPLACRQSRASSCGWYLAGITSYGLTECGVPSPGVYVDVLAYKAWILRTLQHFTVYGGG</sequence>
<dbReference type="InterPro" id="IPR009003">
    <property type="entry name" value="Peptidase_S1_PA"/>
</dbReference>
<dbReference type="InterPro" id="IPR051487">
    <property type="entry name" value="Ser/Thr_Proteases_Immune/Dev"/>
</dbReference>
<dbReference type="PROSITE" id="PS50240">
    <property type="entry name" value="TRYPSIN_DOM"/>
    <property type="match status" value="1"/>
</dbReference>
<dbReference type="Proteomes" id="UP000008144">
    <property type="component" value="Chromosome 2"/>
</dbReference>
<dbReference type="OMA" id="NANICSG"/>
<reference evidence="9" key="4">
    <citation type="submission" date="2025-09" db="UniProtKB">
        <authorList>
            <consortium name="Ensembl"/>
        </authorList>
    </citation>
    <scope>IDENTIFICATION</scope>
</reference>
<dbReference type="PRINTS" id="PR00680">
    <property type="entry name" value="PTREFOIL"/>
</dbReference>
<evidence type="ECO:0000259" key="8">
    <source>
        <dbReference type="PROSITE" id="PS51448"/>
    </source>
</evidence>
<feature type="disulfide bond" evidence="5">
    <location>
        <begin position="64"/>
        <end position="79"/>
    </location>
</feature>
<reference evidence="9" key="3">
    <citation type="submission" date="2025-08" db="UniProtKB">
        <authorList>
            <consortium name="Ensembl"/>
        </authorList>
    </citation>
    <scope>IDENTIFICATION</scope>
</reference>
<protein>
    <recommendedName>
        <fullName evidence="11">Peptidase S1 domain-containing protein</fullName>
    </recommendedName>
</protein>
<evidence type="ECO:0000256" key="6">
    <source>
        <dbReference type="RuleBase" id="RU363034"/>
    </source>
</evidence>
<keyword evidence="6" id="KW-0378">Hydrolase</keyword>
<evidence type="ECO:0000259" key="7">
    <source>
        <dbReference type="PROSITE" id="PS50240"/>
    </source>
</evidence>
<dbReference type="SUPFAM" id="SSF50494">
    <property type="entry name" value="Trypsin-like serine proteases"/>
    <property type="match status" value="1"/>
</dbReference>
<dbReference type="InterPro" id="IPR017994">
    <property type="entry name" value="P_trefoil_chordata"/>
</dbReference>
<dbReference type="PROSITE" id="PS51448">
    <property type="entry name" value="P_TREFOIL_2"/>
    <property type="match status" value="1"/>
</dbReference>
<dbReference type="SMART" id="SM00020">
    <property type="entry name" value="Tryp_SPc"/>
    <property type="match status" value="1"/>
</dbReference>
<keyword evidence="3 5" id="KW-1015">Disulfide bond</keyword>
<comment type="subcellular location">
    <subcellularLocation>
        <location evidence="1">Secreted</location>
    </subcellularLocation>
</comment>
<dbReference type="PROSITE" id="PS00025">
    <property type="entry name" value="P_TREFOIL_1"/>
    <property type="match status" value="1"/>
</dbReference>
<keyword evidence="6" id="KW-0645">Protease</keyword>
<keyword evidence="2" id="KW-0964">Secreted</keyword>
<dbReference type="SMART" id="SM00018">
    <property type="entry name" value="PD"/>
    <property type="match status" value="1"/>
</dbReference>
<dbReference type="FunFam" id="2.40.10.10:FF:000002">
    <property type="entry name" value="Transmembrane protease serine"/>
    <property type="match status" value="1"/>
</dbReference>
<dbReference type="HOGENOM" id="CLU_645502_0_0_1"/>
<dbReference type="InParanoid" id="F7AXF4"/>
<dbReference type="GO" id="GO:0005615">
    <property type="term" value="C:extracellular space"/>
    <property type="evidence" value="ECO:0000318"/>
    <property type="project" value="GO_Central"/>
</dbReference>
<dbReference type="STRING" id="7719.ENSCINP00000021815"/>
<dbReference type="InterPro" id="IPR033116">
    <property type="entry name" value="TRYPSIN_SER"/>
</dbReference>
<reference evidence="10" key="1">
    <citation type="journal article" date="2002" name="Science">
        <title>The draft genome of Ciona intestinalis: insights into chordate and vertebrate origins.</title>
        <authorList>
            <person name="Dehal P."/>
            <person name="Satou Y."/>
            <person name="Campbell R.K."/>
            <person name="Chapman J."/>
            <person name="Degnan B."/>
            <person name="De Tomaso A."/>
            <person name="Davidson B."/>
            <person name="Di Gregorio A."/>
            <person name="Gelpke M."/>
            <person name="Goodstein D.M."/>
            <person name="Harafuji N."/>
            <person name="Hastings K.E."/>
            <person name="Ho I."/>
            <person name="Hotta K."/>
            <person name="Huang W."/>
            <person name="Kawashima T."/>
            <person name="Lemaire P."/>
            <person name="Martinez D."/>
            <person name="Meinertzhagen I.A."/>
            <person name="Necula S."/>
            <person name="Nonaka M."/>
            <person name="Putnam N."/>
            <person name="Rash S."/>
            <person name="Saiga H."/>
            <person name="Satake M."/>
            <person name="Terry A."/>
            <person name="Yamada L."/>
            <person name="Wang H.G."/>
            <person name="Awazu S."/>
            <person name="Azumi K."/>
            <person name="Boore J."/>
            <person name="Branno M."/>
            <person name="Chin-Bow S."/>
            <person name="DeSantis R."/>
            <person name="Doyle S."/>
            <person name="Francino P."/>
            <person name="Keys D.N."/>
            <person name="Haga S."/>
            <person name="Hayashi H."/>
            <person name="Hino K."/>
            <person name="Imai K.S."/>
            <person name="Inaba K."/>
            <person name="Kano S."/>
            <person name="Kobayashi K."/>
            <person name="Kobayashi M."/>
            <person name="Lee B.I."/>
            <person name="Makabe K.W."/>
            <person name="Manohar C."/>
            <person name="Matassi G."/>
            <person name="Medina M."/>
            <person name="Mochizuki Y."/>
            <person name="Mount S."/>
            <person name="Morishita T."/>
            <person name="Miura S."/>
            <person name="Nakayama A."/>
            <person name="Nishizaka S."/>
            <person name="Nomoto H."/>
            <person name="Ohta F."/>
            <person name="Oishi K."/>
            <person name="Rigoutsos I."/>
            <person name="Sano M."/>
            <person name="Sasaki A."/>
            <person name="Sasakura Y."/>
            <person name="Shoguchi E."/>
            <person name="Shin-i T."/>
            <person name="Spagnuolo A."/>
            <person name="Stainier D."/>
            <person name="Suzuki M.M."/>
            <person name="Tassy O."/>
            <person name="Takatori N."/>
            <person name="Tokuoka M."/>
            <person name="Yagi K."/>
            <person name="Yoshizaki F."/>
            <person name="Wada S."/>
            <person name="Zhang C."/>
            <person name="Hyatt P.D."/>
            <person name="Larimer F."/>
            <person name="Detter C."/>
            <person name="Doggett N."/>
            <person name="Glavina T."/>
            <person name="Hawkins T."/>
            <person name="Richardson P."/>
            <person name="Lucas S."/>
            <person name="Kohara Y."/>
            <person name="Levine M."/>
            <person name="Satoh N."/>
            <person name="Rokhsar D.S."/>
        </authorList>
    </citation>
    <scope>NUCLEOTIDE SEQUENCE [LARGE SCALE GENOMIC DNA]</scope>
</reference>
<evidence type="ECO:0000313" key="10">
    <source>
        <dbReference type="Proteomes" id="UP000008144"/>
    </source>
</evidence>
<feature type="domain" description="Peptidase S1" evidence="7">
    <location>
        <begin position="187"/>
        <end position="417"/>
    </location>
</feature>
<evidence type="ECO:0008006" key="11">
    <source>
        <dbReference type="Google" id="ProtNLM"/>
    </source>
</evidence>
<evidence type="ECO:0000256" key="2">
    <source>
        <dbReference type="ARBA" id="ARBA00022525"/>
    </source>
</evidence>
<evidence type="ECO:0000256" key="5">
    <source>
        <dbReference type="PROSITE-ProRule" id="PRU00779"/>
    </source>
</evidence>
<dbReference type="FunFam" id="4.10.110.10:FF:000006">
    <property type="entry name" value="Trefoil factor 1"/>
    <property type="match status" value="1"/>
</dbReference>
<dbReference type="Gene3D" id="2.40.10.10">
    <property type="entry name" value="Trypsin-like serine proteases"/>
    <property type="match status" value="1"/>
</dbReference>
<dbReference type="PRINTS" id="PR00722">
    <property type="entry name" value="CHYMOTRYPSIN"/>
</dbReference>
<dbReference type="InterPro" id="IPR017957">
    <property type="entry name" value="P_trefoil_CS"/>
</dbReference>
<accession>F7AXF4</accession>
<dbReference type="Gene3D" id="4.10.110.10">
    <property type="entry name" value="Spasmolytic Protein, domain 1"/>
    <property type="match status" value="1"/>
</dbReference>
<dbReference type="InterPro" id="IPR018114">
    <property type="entry name" value="TRYPSIN_HIS"/>
</dbReference>
<dbReference type="CDD" id="cd00111">
    <property type="entry name" value="Trefoil"/>
    <property type="match status" value="1"/>
</dbReference>
<dbReference type="PROSITE" id="PS00135">
    <property type="entry name" value="TRYPSIN_SER"/>
    <property type="match status" value="1"/>
</dbReference>
<dbReference type="EMBL" id="EAAA01001499">
    <property type="status" value="NOT_ANNOTATED_CDS"/>
    <property type="molecule type" value="Genomic_DNA"/>
</dbReference>
<proteinExistence type="inferred from homology"/>
<feature type="domain" description="P-type" evidence="8">
    <location>
        <begin position="52"/>
        <end position="95"/>
    </location>
</feature>
<keyword evidence="10" id="KW-1185">Reference proteome</keyword>
<feature type="disulfide bond" evidence="5">
    <location>
        <begin position="74"/>
        <end position="91"/>
    </location>
</feature>
<dbReference type="InterPro" id="IPR000519">
    <property type="entry name" value="P_trefoil_dom"/>
</dbReference>
<name>F7AXF4_CIOIN</name>
<comment type="similarity">
    <text evidence="4">Belongs to the peptidase S1 family. CLIP subfamily.</text>
</comment>
<evidence type="ECO:0000313" key="9">
    <source>
        <dbReference type="Ensembl" id="ENSCINP00000021815.2"/>
    </source>
</evidence>
<dbReference type="SUPFAM" id="SSF57492">
    <property type="entry name" value="Trefoil"/>
    <property type="match status" value="1"/>
</dbReference>
<keyword evidence="6" id="KW-0720">Serine protease</keyword>
<dbReference type="CDD" id="cd00190">
    <property type="entry name" value="Tryp_SPc"/>
    <property type="match status" value="1"/>
</dbReference>
<dbReference type="GeneTree" id="ENSGT00940000162823"/>
<evidence type="ECO:0000256" key="3">
    <source>
        <dbReference type="ARBA" id="ARBA00023157"/>
    </source>
</evidence>
<dbReference type="InterPro" id="IPR043504">
    <property type="entry name" value="Peptidase_S1_PA_chymotrypsin"/>
</dbReference>
<organism evidence="9 10">
    <name type="scientific">Ciona intestinalis</name>
    <name type="common">Transparent sea squirt</name>
    <name type="synonym">Ascidia intestinalis</name>
    <dbReference type="NCBI Taxonomy" id="7719"/>
    <lineage>
        <taxon>Eukaryota</taxon>
        <taxon>Metazoa</taxon>
        <taxon>Chordata</taxon>
        <taxon>Tunicata</taxon>
        <taxon>Ascidiacea</taxon>
        <taxon>Phlebobranchia</taxon>
        <taxon>Cionidae</taxon>
        <taxon>Ciona</taxon>
    </lineage>
</organism>
<feature type="disulfide bond" evidence="5">
    <location>
        <begin position="54"/>
        <end position="80"/>
    </location>
</feature>
<dbReference type="PROSITE" id="PS00134">
    <property type="entry name" value="TRYPSIN_HIS"/>
    <property type="match status" value="1"/>
</dbReference>